<dbReference type="PATRIC" id="fig|1179773.3.peg.2671"/>
<dbReference type="EMBL" id="HE804045">
    <property type="protein sequence ID" value="CCH29986.1"/>
    <property type="molecule type" value="Genomic_DNA"/>
</dbReference>
<feature type="signal peptide" evidence="1">
    <location>
        <begin position="1"/>
        <end position="21"/>
    </location>
</feature>
<keyword evidence="3" id="KW-1185">Reference proteome</keyword>
<protein>
    <submittedName>
        <fullName evidence="2">Putative secreted protein</fullName>
    </submittedName>
</protein>
<name>K0JVI8_SACES</name>
<feature type="chain" id="PRO_5003835684" evidence="1">
    <location>
        <begin position="22"/>
        <end position="84"/>
    </location>
</feature>
<evidence type="ECO:0000313" key="3">
    <source>
        <dbReference type="Proteomes" id="UP000006281"/>
    </source>
</evidence>
<proteinExistence type="predicted"/>
<dbReference type="Proteomes" id="UP000006281">
    <property type="component" value="Chromosome"/>
</dbReference>
<gene>
    <name evidence="2" type="ordered locus">BN6_26730</name>
</gene>
<dbReference type="AlphaFoldDB" id="K0JVI8"/>
<accession>K0JVI8</accession>
<dbReference type="HOGENOM" id="CLU_2525540_0_0_11"/>
<sequence>MRRSAVIAVAVLLVPAPPAGATGVTRDPVTVVYARDHALPLLSNGATDDGPTHRSTSADLTSSRAIAPSYADQVTTDWQAHVTA</sequence>
<evidence type="ECO:0000256" key="1">
    <source>
        <dbReference type="SAM" id="SignalP"/>
    </source>
</evidence>
<dbReference type="KEGG" id="sesp:BN6_26730"/>
<keyword evidence="1" id="KW-0732">Signal</keyword>
<organism evidence="2 3">
    <name type="scientific">Saccharothrix espanaensis (strain ATCC 51144 / DSM 44229 / JCM 9112 / NBRC 15066 / NRRL 15764)</name>
    <dbReference type="NCBI Taxonomy" id="1179773"/>
    <lineage>
        <taxon>Bacteria</taxon>
        <taxon>Bacillati</taxon>
        <taxon>Actinomycetota</taxon>
        <taxon>Actinomycetes</taxon>
        <taxon>Pseudonocardiales</taxon>
        <taxon>Pseudonocardiaceae</taxon>
        <taxon>Saccharothrix</taxon>
    </lineage>
</organism>
<evidence type="ECO:0000313" key="2">
    <source>
        <dbReference type="EMBL" id="CCH29986.1"/>
    </source>
</evidence>
<reference evidence="2 3" key="1">
    <citation type="journal article" date="2012" name="BMC Genomics">
        <title>Complete genome sequence of Saccharothrix espanaensis DSM 44229T and comparison to the other completely sequenced Pseudonocardiaceae.</title>
        <authorList>
            <person name="Strobel T."/>
            <person name="Al-Dilaimi A."/>
            <person name="Blom J."/>
            <person name="Gessner A."/>
            <person name="Kalinowski J."/>
            <person name="Luzhetska M."/>
            <person name="Puhler A."/>
            <person name="Szczepanowski R."/>
            <person name="Bechthold A."/>
            <person name="Ruckert C."/>
        </authorList>
    </citation>
    <scope>NUCLEOTIDE SEQUENCE [LARGE SCALE GENOMIC DNA]</scope>
    <source>
        <strain evidence="3">ATCC 51144 / DSM 44229 / JCM 9112 / NBRC 15066 / NRRL 15764</strain>
    </source>
</reference>
<dbReference type="STRING" id="1179773.BN6_26730"/>